<evidence type="ECO:0000259" key="2">
    <source>
        <dbReference type="Pfam" id="PF02230"/>
    </source>
</evidence>
<dbReference type="Proteomes" id="UP000318833">
    <property type="component" value="Unassembled WGS sequence"/>
</dbReference>
<dbReference type="Pfam" id="PF02230">
    <property type="entry name" value="Abhydrolase_2"/>
    <property type="match status" value="1"/>
</dbReference>
<comment type="caution">
    <text evidence="3">The sequence shown here is derived from an EMBL/GenBank/DDBJ whole genome shotgun (WGS) entry which is preliminary data.</text>
</comment>
<keyword evidence="4" id="KW-1185">Reference proteome</keyword>
<name>A0A554VQM2_9FLAO</name>
<dbReference type="PANTHER" id="PTHR43037">
    <property type="entry name" value="UNNAMED PRODUCT-RELATED"/>
    <property type="match status" value="1"/>
</dbReference>
<keyword evidence="1" id="KW-0732">Signal</keyword>
<dbReference type="RefSeq" id="WP_143915425.1">
    <property type="nucleotide sequence ID" value="NZ_CANMIK010000005.1"/>
</dbReference>
<dbReference type="AlphaFoldDB" id="A0A554VQM2"/>
<dbReference type="InterPro" id="IPR050955">
    <property type="entry name" value="Plant_Biomass_Hydrol_Est"/>
</dbReference>
<evidence type="ECO:0000313" key="4">
    <source>
        <dbReference type="Proteomes" id="UP000318833"/>
    </source>
</evidence>
<sequence>METKKIVCYLFSIFLVSIGIAQSGNSYEKEILIKGKDTLRYRILWPIDFTEDKEYPVVLFLHGAGERDNDNQKQLVHGSRLFLDSEFREKHPSIVIFPQCPKNDYWSNISIDRTKKGREKFSFKYGEIPNSTLALVIDLMDQMVNKNFTKNDQVYIGGLSMGGMGTFEMLYRRPNMFAAAFPICGGGDPNSVSEYVNKVALWIFHGARDTVVDPTFSVDMVEAILKAGGFPKFSLYDFANHNSWDTAFAEPELLYWLFSNKKKNKE</sequence>
<evidence type="ECO:0000256" key="1">
    <source>
        <dbReference type="ARBA" id="ARBA00022729"/>
    </source>
</evidence>
<dbReference type="GO" id="GO:0016787">
    <property type="term" value="F:hydrolase activity"/>
    <property type="evidence" value="ECO:0007669"/>
    <property type="project" value="InterPro"/>
</dbReference>
<gene>
    <name evidence="3" type="ORF">FOF46_03060</name>
</gene>
<dbReference type="InterPro" id="IPR003140">
    <property type="entry name" value="PLipase/COase/thioEstase"/>
</dbReference>
<dbReference type="SUPFAM" id="SSF53474">
    <property type="entry name" value="alpha/beta-Hydrolases"/>
    <property type="match status" value="1"/>
</dbReference>
<feature type="domain" description="Phospholipase/carboxylesterase/thioesterase" evidence="2">
    <location>
        <begin position="50"/>
        <end position="248"/>
    </location>
</feature>
<organism evidence="3 4">
    <name type="scientific">Aquimarina algiphila</name>
    <dbReference type="NCBI Taxonomy" id="2047982"/>
    <lineage>
        <taxon>Bacteria</taxon>
        <taxon>Pseudomonadati</taxon>
        <taxon>Bacteroidota</taxon>
        <taxon>Flavobacteriia</taxon>
        <taxon>Flavobacteriales</taxon>
        <taxon>Flavobacteriaceae</taxon>
        <taxon>Aquimarina</taxon>
    </lineage>
</organism>
<dbReference type="PANTHER" id="PTHR43037:SF1">
    <property type="entry name" value="BLL1128 PROTEIN"/>
    <property type="match status" value="1"/>
</dbReference>
<dbReference type="EMBL" id="VLNR01000004">
    <property type="protein sequence ID" value="TSE10837.1"/>
    <property type="molecule type" value="Genomic_DNA"/>
</dbReference>
<protein>
    <submittedName>
        <fullName evidence="3">Phospholipase</fullName>
    </submittedName>
</protein>
<dbReference type="InterPro" id="IPR029058">
    <property type="entry name" value="AB_hydrolase_fold"/>
</dbReference>
<reference evidence="3 4" key="1">
    <citation type="submission" date="2019-07" db="EMBL/GenBank/DDBJ databases">
        <title>The draft genome sequence of Aquimarina algiphila M91.</title>
        <authorList>
            <person name="Meng X."/>
        </authorList>
    </citation>
    <scope>NUCLEOTIDE SEQUENCE [LARGE SCALE GENOMIC DNA]</scope>
    <source>
        <strain evidence="3 4">M91</strain>
    </source>
</reference>
<dbReference type="OrthoDB" id="9764953at2"/>
<evidence type="ECO:0000313" key="3">
    <source>
        <dbReference type="EMBL" id="TSE10837.1"/>
    </source>
</evidence>
<accession>A0A554VQM2</accession>
<dbReference type="Gene3D" id="3.40.50.1820">
    <property type="entry name" value="alpha/beta hydrolase"/>
    <property type="match status" value="1"/>
</dbReference>
<proteinExistence type="predicted"/>